<dbReference type="EMBL" id="WOWP01000010">
    <property type="protein sequence ID" value="MUV02572.1"/>
    <property type="molecule type" value="Genomic_DNA"/>
</dbReference>
<reference evidence="2 3" key="1">
    <citation type="submission" date="2019-12" db="EMBL/GenBank/DDBJ databases">
        <authorList>
            <person name="Sun J.-Q."/>
        </authorList>
    </citation>
    <scope>NUCLEOTIDE SEQUENCE [LARGE SCALE GENOMIC DNA]</scope>
    <source>
        <strain evidence="2 3">JCM 17928</strain>
    </source>
</reference>
<sequence>MTPFLIIFTIFFIITLIIGGVIYLIYLPFKIYLKKKKWLNQKRNRIINYSYLFLLFVIPAYITYDAFYPSKEFYIEEFKSVTHLDFPNSGKFVYKKASYPDFHGDYFSSSQIKLSQNDYKELYKKISLDSNMVKTESISRFKEFDDIKTKSELEIINGFTRKNGENDLHCYIGFCNDSQTIFVNVIQS</sequence>
<organism evidence="2 3">
    <name type="scientific">Flavobacterium rakeshii</name>
    <dbReference type="NCBI Taxonomy" id="1038845"/>
    <lineage>
        <taxon>Bacteria</taxon>
        <taxon>Pseudomonadati</taxon>
        <taxon>Bacteroidota</taxon>
        <taxon>Flavobacteriia</taxon>
        <taxon>Flavobacteriales</taxon>
        <taxon>Flavobacteriaceae</taxon>
        <taxon>Flavobacterium</taxon>
    </lineage>
</organism>
<comment type="caution">
    <text evidence="2">The sequence shown here is derived from an EMBL/GenBank/DDBJ whole genome shotgun (WGS) entry which is preliminary data.</text>
</comment>
<keyword evidence="1" id="KW-0812">Transmembrane</keyword>
<gene>
    <name evidence="2" type="ORF">GN157_02515</name>
</gene>
<feature type="transmembrane region" description="Helical" evidence="1">
    <location>
        <begin position="6"/>
        <end position="26"/>
    </location>
</feature>
<evidence type="ECO:0000313" key="3">
    <source>
        <dbReference type="Proteomes" id="UP000433945"/>
    </source>
</evidence>
<keyword evidence="1" id="KW-1133">Transmembrane helix</keyword>
<keyword evidence="3" id="KW-1185">Reference proteome</keyword>
<protein>
    <submittedName>
        <fullName evidence="2">Uncharacterized protein</fullName>
    </submittedName>
</protein>
<accession>A0A6N8H8G7</accession>
<proteinExistence type="predicted"/>
<feature type="transmembrane region" description="Helical" evidence="1">
    <location>
        <begin position="46"/>
        <end position="64"/>
    </location>
</feature>
<dbReference type="Proteomes" id="UP000433945">
    <property type="component" value="Unassembled WGS sequence"/>
</dbReference>
<dbReference type="RefSeq" id="WP_157481554.1">
    <property type="nucleotide sequence ID" value="NZ_WOWP01000010.1"/>
</dbReference>
<keyword evidence="1" id="KW-0472">Membrane</keyword>
<evidence type="ECO:0000313" key="2">
    <source>
        <dbReference type="EMBL" id="MUV02572.1"/>
    </source>
</evidence>
<name>A0A6N8H8G7_9FLAO</name>
<dbReference type="OrthoDB" id="1377073at2"/>
<evidence type="ECO:0000256" key="1">
    <source>
        <dbReference type="SAM" id="Phobius"/>
    </source>
</evidence>
<dbReference type="AlphaFoldDB" id="A0A6N8H8G7"/>